<sequence length="427" mass="47644">MAESPEEKAHWRSVIKAFDEYMQYHLSANHARRMAFLALPKESRVVLEGIGYREKLEAVDEGIRRNAEFLEEMIADPVFAEMMVGGDATSEETHSHSHMHGHSHDKHGHDGDEHGHTHDDIESDPGRPDPTASSRQPTPSASGPSRHSAQDKVRSTLRSFVRDWSEEGAPEREACYAPCLEALERHFPAQTGMDVGGSDEEGRRARGDVKVLVPGCGLGRLTMEIAARDFASQGNEFSTYMLLASHWVLNQTTHPKSHFIHPYLHSFSNHLSTRNLLRSVRLPDICPADILGEGQGGPFSLVAGDFEEIYGQDEQKGQWGAVVTCFFIDCARNILRFLRIIHNLLEEGGVWINIGPLLWHFENSPTSSSNGEGSIELSLNEVKALARAVGFDIQDERMVSSSYTGMPDTMLRHEYQAAFWTATKRSS</sequence>
<dbReference type="Proteomes" id="UP001164286">
    <property type="component" value="Unassembled WGS sequence"/>
</dbReference>
<dbReference type="InterPro" id="IPR012901">
    <property type="entry name" value="CARME"/>
</dbReference>
<dbReference type="Gene3D" id="3.40.50.150">
    <property type="entry name" value="Vaccinia Virus protein VP39"/>
    <property type="match status" value="1"/>
</dbReference>
<reference evidence="7" key="1">
    <citation type="journal article" date="2022" name="G3 (Bethesda)">
        <title>High quality genome of the basidiomycete yeast Dioszegia hungarica PDD-24b-2 isolated from cloud water.</title>
        <authorList>
            <person name="Jarrige D."/>
            <person name="Haridas S."/>
            <person name="Bleykasten-Grosshans C."/>
            <person name="Joly M."/>
            <person name="Nadalig T."/>
            <person name="Sancelme M."/>
            <person name="Vuilleumier S."/>
            <person name="Grigoriev I.V."/>
            <person name="Amato P."/>
            <person name="Bringel F."/>
        </authorList>
    </citation>
    <scope>NUCLEOTIDE SEQUENCE</scope>
    <source>
        <strain evidence="7">PDD-24b-2</strain>
    </source>
</reference>
<evidence type="ECO:0000256" key="4">
    <source>
        <dbReference type="ARBA" id="ARBA00022679"/>
    </source>
</evidence>
<accession>A0AA38H3W5</accession>
<feature type="region of interest" description="Disordered" evidence="6">
    <location>
        <begin position="88"/>
        <end position="154"/>
    </location>
</feature>
<proteinExistence type="inferred from homology"/>
<evidence type="ECO:0000256" key="5">
    <source>
        <dbReference type="ARBA" id="ARBA00022691"/>
    </source>
</evidence>
<comment type="similarity">
    <text evidence="1">Belongs to the carnosine N-methyltransferase family.</text>
</comment>
<keyword evidence="4" id="KW-0808">Transferase</keyword>
<evidence type="ECO:0000256" key="2">
    <source>
        <dbReference type="ARBA" id="ARBA00012003"/>
    </source>
</evidence>
<dbReference type="SMART" id="SM01296">
    <property type="entry name" value="N2227"/>
    <property type="match status" value="1"/>
</dbReference>
<feature type="compositionally biased region" description="Basic and acidic residues" evidence="6">
    <location>
        <begin position="107"/>
        <end position="127"/>
    </location>
</feature>
<dbReference type="AlphaFoldDB" id="A0AA38H3W5"/>
<dbReference type="SUPFAM" id="SSF53335">
    <property type="entry name" value="S-adenosyl-L-methionine-dependent methyltransferases"/>
    <property type="match status" value="1"/>
</dbReference>
<dbReference type="GO" id="GO:0032259">
    <property type="term" value="P:methylation"/>
    <property type="evidence" value="ECO:0007669"/>
    <property type="project" value="UniProtKB-KW"/>
</dbReference>
<dbReference type="GO" id="GO:0030735">
    <property type="term" value="F:carnosine N-methyltransferase activity"/>
    <property type="evidence" value="ECO:0007669"/>
    <property type="project" value="UniProtKB-EC"/>
</dbReference>
<evidence type="ECO:0000256" key="3">
    <source>
        <dbReference type="ARBA" id="ARBA00022603"/>
    </source>
</evidence>
<dbReference type="InterPro" id="IPR029063">
    <property type="entry name" value="SAM-dependent_MTases_sf"/>
</dbReference>
<evidence type="ECO:0000313" key="8">
    <source>
        <dbReference type="Proteomes" id="UP001164286"/>
    </source>
</evidence>
<dbReference type="EMBL" id="JAKWFO010000008">
    <property type="protein sequence ID" value="KAI9633668.1"/>
    <property type="molecule type" value="Genomic_DNA"/>
</dbReference>
<dbReference type="RefSeq" id="XP_052943445.1">
    <property type="nucleotide sequence ID" value="XM_053085810.1"/>
</dbReference>
<protein>
    <recommendedName>
        <fullName evidence="2">carnosine N-methyltransferase</fullName>
        <ecNumber evidence="2">2.1.1.22</ecNumber>
    </recommendedName>
</protein>
<keyword evidence="5" id="KW-0949">S-adenosyl-L-methionine</keyword>
<dbReference type="PANTHER" id="PTHR12303">
    <property type="entry name" value="CARNOSINE N-METHYLTRANSFERASE"/>
    <property type="match status" value="1"/>
</dbReference>
<dbReference type="GeneID" id="77725011"/>
<dbReference type="Pfam" id="PF07942">
    <property type="entry name" value="CARME"/>
    <property type="match status" value="1"/>
</dbReference>
<feature type="compositionally biased region" description="Polar residues" evidence="6">
    <location>
        <begin position="131"/>
        <end position="147"/>
    </location>
</feature>
<feature type="compositionally biased region" description="Basic residues" evidence="6">
    <location>
        <begin position="96"/>
        <end position="106"/>
    </location>
</feature>
<keyword evidence="8" id="KW-1185">Reference proteome</keyword>
<evidence type="ECO:0000313" key="7">
    <source>
        <dbReference type="EMBL" id="KAI9633668.1"/>
    </source>
</evidence>
<evidence type="ECO:0000256" key="1">
    <source>
        <dbReference type="ARBA" id="ARBA00010086"/>
    </source>
</evidence>
<organism evidence="7 8">
    <name type="scientific">Dioszegia hungarica</name>
    <dbReference type="NCBI Taxonomy" id="4972"/>
    <lineage>
        <taxon>Eukaryota</taxon>
        <taxon>Fungi</taxon>
        <taxon>Dikarya</taxon>
        <taxon>Basidiomycota</taxon>
        <taxon>Agaricomycotina</taxon>
        <taxon>Tremellomycetes</taxon>
        <taxon>Tremellales</taxon>
        <taxon>Bulleribasidiaceae</taxon>
        <taxon>Dioszegia</taxon>
    </lineage>
</organism>
<gene>
    <name evidence="7" type="ORF">MKK02DRAFT_17595</name>
</gene>
<name>A0AA38H3W5_9TREE</name>
<evidence type="ECO:0000256" key="6">
    <source>
        <dbReference type="SAM" id="MobiDB-lite"/>
    </source>
</evidence>
<comment type="caution">
    <text evidence="7">The sequence shown here is derived from an EMBL/GenBank/DDBJ whole genome shotgun (WGS) entry which is preliminary data.</text>
</comment>
<dbReference type="EC" id="2.1.1.22" evidence="2"/>
<keyword evidence="3" id="KW-0489">Methyltransferase</keyword>
<dbReference type="PANTHER" id="PTHR12303:SF6">
    <property type="entry name" value="CARNOSINE N-METHYLTRANSFERASE"/>
    <property type="match status" value="1"/>
</dbReference>